<evidence type="ECO:0000259" key="1">
    <source>
        <dbReference type="Pfam" id="PF00078"/>
    </source>
</evidence>
<keyword evidence="2" id="KW-0808">Transferase</keyword>
<dbReference type="Gene3D" id="3.10.10.10">
    <property type="entry name" value="HIV Type 1 Reverse Transcriptase, subunit A, domain 1"/>
    <property type="match status" value="1"/>
</dbReference>
<gene>
    <name evidence="2" type="ORF">Tci_032710</name>
</gene>
<dbReference type="EMBL" id="BKCJ010004386">
    <property type="protein sequence ID" value="GEU60732.1"/>
    <property type="molecule type" value="Genomic_DNA"/>
</dbReference>
<dbReference type="GO" id="GO:0003964">
    <property type="term" value="F:RNA-directed DNA polymerase activity"/>
    <property type="evidence" value="ECO:0007669"/>
    <property type="project" value="UniProtKB-KW"/>
</dbReference>
<dbReference type="Gene3D" id="3.30.70.270">
    <property type="match status" value="2"/>
</dbReference>
<sequence>MTTMQIMGMVGIIDVLTRRSWLLILETVMEKEVQARGHEAAVGITWFEFKELLVEECCLSNIIEKLEIESWNYTMVGFHHAGYTNRFHELAKLVPHLSVILKAGILTDEVVCCGTVIRSSEKRKEVEETSKQGGLWKDNKKEKVGKGFVATAPPRNENVGSYPKCVKCSAYHPEDRPCRLCFNGQKPGYYARDSRALVKQVAQVSGVTMGNNQRVVRIPLEGGEILRVQRERTLGGTKTLVSTKADKPKLSDIPIVRDFTDLRVYEDDIPKTLFGTRYEHFEFTVIPFGLTNAPAVFMDLINQVCKLYKDKFVIVFIDDFLIYSKTKEDHEEVHFLGHAVNHNGIHVDPSKIKAVKKWKAPTTLSEIRSFSGLVGHYQRFIANFSKIAKPLTSLTKKNKNDYECEIRYHPGKANIVADALSTKERVKYKYVRAIAMIIQSGVKRMILASQSEVFKQENAPAERLHDLEQQMEKKEDESLYSMDCIWVPLVGAVNCDHGRSSSN</sequence>
<dbReference type="AlphaFoldDB" id="A0A6L2LJJ6"/>
<dbReference type="PANTHER" id="PTHR33064">
    <property type="entry name" value="POL PROTEIN"/>
    <property type="match status" value="1"/>
</dbReference>
<feature type="domain" description="Reverse transcriptase" evidence="1">
    <location>
        <begin position="259"/>
        <end position="355"/>
    </location>
</feature>
<comment type="caution">
    <text evidence="2">The sequence shown here is derived from an EMBL/GenBank/DDBJ whole genome shotgun (WGS) entry which is preliminary data.</text>
</comment>
<dbReference type="Pfam" id="PF00078">
    <property type="entry name" value="RVT_1"/>
    <property type="match status" value="1"/>
</dbReference>
<dbReference type="PANTHER" id="PTHR33064:SF37">
    <property type="entry name" value="RIBONUCLEASE H"/>
    <property type="match status" value="1"/>
</dbReference>
<keyword evidence="2" id="KW-0548">Nucleotidyltransferase</keyword>
<organism evidence="2">
    <name type="scientific">Tanacetum cinerariifolium</name>
    <name type="common">Dalmatian daisy</name>
    <name type="synonym">Chrysanthemum cinerariifolium</name>
    <dbReference type="NCBI Taxonomy" id="118510"/>
    <lineage>
        <taxon>Eukaryota</taxon>
        <taxon>Viridiplantae</taxon>
        <taxon>Streptophyta</taxon>
        <taxon>Embryophyta</taxon>
        <taxon>Tracheophyta</taxon>
        <taxon>Spermatophyta</taxon>
        <taxon>Magnoliopsida</taxon>
        <taxon>eudicotyledons</taxon>
        <taxon>Gunneridae</taxon>
        <taxon>Pentapetalae</taxon>
        <taxon>asterids</taxon>
        <taxon>campanulids</taxon>
        <taxon>Asterales</taxon>
        <taxon>Asteraceae</taxon>
        <taxon>Asteroideae</taxon>
        <taxon>Anthemideae</taxon>
        <taxon>Anthemidinae</taxon>
        <taxon>Tanacetum</taxon>
    </lineage>
</organism>
<dbReference type="InterPro" id="IPR000477">
    <property type="entry name" value="RT_dom"/>
</dbReference>
<name>A0A6L2LJJ6_TANCI</name>
<evidence type="ECO:0000313" key="2">
    <source>
        <dbReference type="EMBL" id="GEU60732.1"/>
    </source>
</evidence>
<reference evidence="2" key="1">
    <citation type="journal article" date="2019" name="Sci. Rep.">
        <title>Draft genome of Tanacetum cinerariifolium, the natural source of mosquito coil.</title>
        <authorList>
            <person name="Yamashiro T."/>
            <person name="Shiraishi A."/>
            <person name="Satake H."/>
            <person name="Nakayama K."/>
        </authorList>
    </citation>
    <scope>NUCLEOTIDE SEQUENCE</scope>
</reference>
<dbReference type="InterPro" id="IPR051320">
    <property type="entry name" value="Viral_Replic_Matur_Polypro"/>
</dbReference>
<keyword evidence="2" id="KW-0695">RNA-directed DNA polymerase</keyword>
<dbReference type="InterPro" id="IPR043502">
    <property type="entry name" value="DNA/RNA_pol_sf"/>
</dbReference>
<dbReference type="CDD" id="cd01647">
    <property type="entry name" value="RT_LTR"/>
    <property type="match status" value="1"/>
</dbReference>
<dbReference type="SUPFAM" id="SSF56672">
    <property type="entry name" value="DNA/RNA polymerases"/>
    <property type="match status" value="1"/>
</dbReference>
<protein>
    <submittedName>
        <fullName evidence="2">Putative reverse transcriptase domain-containing protein</fullName>
    </submittedName>
</protein>
<accession>A0A6L2LJJ6</accession>
<dbReference type="InterPro" id="IPR043128">
    <property type="entry name" value="Rev_trsase/Diguanyl_cyclase"/>
</dbReference>
<proteinExistence type="predicted"/>